<feature type="compositionally biased region" description="Basic residues" evidence="2">
    <location>
        <begin position="43"/>
        <end position="54"/>
    </location>
</feature>
<dbReference type="Gene3D" id="3.30.428.10">
    <property type="entry name" value="HIT-like"/>
    <property type="match status" value="1"/>
</dbReference>
<dbReference type="GO" id="GO:0071014">
    <property type="term" value="C:post-mRNA release spliceosomal complex"/>
    <property type="evidence" value="ECO:0007669"/>
    <property type="project" value="TreeGrafter"/>
</dbReference>
<protein>
    <submittedName>
        <fullName evidence="5">Pre-mRNA-splicing factor cwf19</fullName>
    </submittedName>
</protein>
<reference evidence="5 6" key="1">
    <citation type="submission" date="2016-09" db="EMBL/GenBank/DDBJ databases">
        <title>Aspergillus awamori IFM 58123T.</title>
        <authorList>
            <person name="Kusuya Y."/>
            <person name="Shimizu M."/>
            <person name="Takahashi H."/>
            <person name="Yaguchi T."/>
        </authorList>
    </citation>
    <scope>NUCLEOTIDE SEQUENCE [LARGE SCALE GENOMIC DNA]</scope>
    <source>
        <strain evidence="5 6">IFM 58123</strain>
    </source>
</reference>
<dbReference type="PANTHER" id="PTHR12072">
    <property type="entry name" value="CWF19, CELL CYCLE CONTROL PROTEIN"/>
    <property type="match status" value="1"/>
</dbReference>
<dbReference type="InterPro" id="IPR040194">
    <property type="entry name" value="Cwf19-like"/>
</dbReference>
<keyword evidence="6" id="KW-1185">Reference proteome</keyword>
<name>A0A401L519_ASPAW</name>
<evidence type="ECO:0000256" key="1">
    <source>
        <dbReference type="ARBA" id="ARBA00006795"/>
    </source>
</evidence>
<dbReference type="Pfam" id="PF04676">
    <property type="entry name" value="CwfJ_C_2"/>
    <property type="match status" value="1"/>
</dbReference>
<dbReference type="InterPro" id="IPR006767">
    <property type="entry name" value="Cwf19-like_C_dom-2"/>
</dbReference>
<feature type="compositionally biased region" description="Basic and acidic residues" evidence="2">
    <location>
        <begin position="1"/>
        <end position="22"/>
    </location>
</feature>
<dbReference type="EMBL" id="BDHI01000028">
    <property type="protein sequence ID" value="GCB26567.1"/>
    <property type="molecule type" value="Genomic_DNA"/>
</dbReference>
<evidence type="ECO:0000313" key="6">
    <source>
        <dbReference type="Proteomes" id="UP000286921"/>
    </source>
</evidence>
<evidence type="ECO:0000313" key="5">
    <source>
        <dbReference type="EMBL" id="GCB26567.1"/>
    </source>
</evidence>
<feature type="domain" description="Cwf19-like C-terminal" evidence="4">
    <location>
        <begin position="460"/>
        <end position="585"/>
    </location>
</feature>
<dbReference type="Pfam" id="PF04677">
    <property type="entry name" value="CwfJ_C_1"/>
    <property type="match status" value="1"/>
</dbReference>
<organism evidence="5 6">
    <name type="scientific">Aspergillus awamori</name>
    <name type="common">Black koji mold</name>
    <dbReference type="NCBI Taxonomy" id="105351"/>
    <lineage>
        <taxon>Eukaryota</taxon>
        <taxon>Fungi</taxon>
        <taxon>Dikarya</taxon>
        <taxon>Ascomycota</taxon>
        <taxon>Pezizomycotina</taxon>
        <taxon>Eurotiomycetes</taxon>
        <taxon>Eurotiomycetidae</taxon>
        <taxon>Eurotiales</taxon>
        <taxon>Aspergillaceae</taxon>
        <taxon>Aspergillus</taxon>
    </lineage>
</organism>
<feature type="region of interest" description="Disordered" evidence="2">
    <location>
        <begin position="1"/>
        <end position="118"/>
    </location>
</feature>
<comment type="caution">
    <text evidence="5">The sequence shown here is derived from an EMBL/GenBank/DDBJ whole genome shotgun (WGS) entry which is preliminary data.</text>
</comment>
<dbReference type="GO" id="GO:0000398">
    <property type="term" value="P:mRNA splicing, via spliceosome"/>
    <property type="evidence" value="ECO:0007669"/>
    <property type="project" value="TreeGrafter"/>
</dbReference>
<feature type="compositionally biased region" description="Basic and acidic residues" evidence="2">
    <location>
        <begin position="55"/>
        <end position="75"/>
    </location>
</feature>
<evidence type="ECO:0000259" key="4">
    <source>
        <dbReference type="Pfam" id="PF04677"/>
    </source>
</evidence>
<evidence type="ECO:0000256" key="2">
    <source>
        <dbReference type="SAM" id="MobiDB-lite"/>
    </source>
</evidence>
<feature type="compositionally biased region" description="Basic and acidic residues" evidence="2">
    <location>
        <begin position="255"/>
        <end position="293"/>
    </location>
</feature>
<sequence>MTLEDFEKSLAEEQEQRREKSDRSRHRHHRDRDRDRDRDRSRERRHHHRRHRSSRSRERDHERRRDSRRSEDDGHRHKRSRHSTDHGDDRDHAHKRRHRDSRDEGDAPAPVEEVVQEEPTRLKRDAWMEPDGVDVDYVQRRNTTRLEEEPKPKMLQADFELKIHGRELNTHLHDLKEGKVLEEIEEQPAQHEVDYTFGDAGAQWRMTRLKAVYREAEETGKSVEEVALNRFGDLRSFDDAREEEAELDRRERYGEGYVGKEKPTGELFQERKLEEGVHRDPHENLRSPGKELDAQGQGKPMETVPPTNTTQHLDLTALNRLKAQMMKAKLKGAPDAAELEERYNAAAAAMSNRKESDVVVLGVMENRMLAGTRNEVKAVENRRGRERGKVEENDEMTIEDMVQEERRTRGQFGGDGRRMAERIAKDSKFENDLEYMDDNASKLAKRVHRSEIDIKNITINELQKMNRILDNCPLCHHEDTNTPPIAPVVALATRVFLTLPTEPELNEGCATIVPIQHRTNLLECDDDEWEEIRNFMKSLTRMYHDQGRDVIFYENAAQPHRKRHAAMEVVPLPYSLGETSPAFFKEAILSSDAEWSQHRKLIDTLAKSKQGMGRSAFRRSIAREMPYFHVWFELDGGLGHVVEDENRWPRGDLFAREVIGGMLDLAPDVIKRQGRWHRGGDRRVAGFQKRWRKFDWTRVLVEGAP</sequence>
<dbReference type="InterPro" id="IPR006768">
    <property type="entry name" value="Cwf19-like_C_dom-1"/>
</dbReference>
<gene>
    <name evidence="5" type="ORF">AAWM_09452</name>
</gene>
<feature type="compositionally biased region" description="Basic and acidic residues" evidence="2">
    <location>
        <begin position="82"/>
        <end position="92"/>
    </location>
</feature>
<dbReference type="Proteomes" id="UP000286921">
    <property type="component" value="Unassembled WGS sequence"/>
</dbReference>
<dbReference type="PANTHER" id="PTHR12072:SF5">
    <property type="entry name" value="CWF19-LIKE PROTEIN 2"/>
    <property type="match status" value="1"/>
</dbReference>
<dbReference type="AlphaFoldDB" id="A0A401L519"/>
<feature type="region of interest" description="Disordered" evidence="2">
    <location>
        <begin position="255"/>
        <end position="309"/>
    </location>
</feature>
<comment type="similarity">
    <text evidence="1">Belongs to the CWF19 family.</text>
</comment>
<dbReference type="InterPro" id="IPR036265">
    <property type="entry name" value="HIT-like_sf"/>
</dbReference>
<dbReference type="STRING" id="105351.A0A401L519"/>
<dbReference type="SUPFAM" id="SSF54197">
    <property type="entry name" value="HIT-like"/>
    <property type="match status" value="1"/>
</dbReference>
<feature type="compositionally biased region" description="Basic and acidic residues" evidence="2">
    <location>
        <begin position="32"/>
        <end position="42"/>
    </location>
</feature>
<proteinExistence type="inferred from homology"/>
<evidence type="ECO:0000259" key="3">
    <source>
        <dbReference type="Pfam" id="PF04676"/>
    </source>
</evidence>
<accession>A0A401L519</accession>
<feature type="domain" description="Cwf19-like protein C-terminal" evidence="3">
    <location>
        <begin position="594"/>
        <end position="697"/>
    </location>
</feature>